<dbReference type="InterPro" id="IPR000182">
    <property type="entry name" value="GNAT_dom"/>
</dbReference>
<dbReference type="SUPFAM" id="SSF55729">
    <property type="entry name" value="Acyl-CoA N-acyltransferases (Nat)"/>
    <property type="match status" value="1"/>
</dbReference>
<evidence type="ECO:0000313" key="2">
    <source>
        <dbReference type="EMBL" id="QZA79041.1"/>
    </source>
</evidence>
<dbReference type="EC" id="2.3.1.-" evidence="2"/>
<dbReference type="EMBL" id="CP081150">
    <property type="protein sequence ID" value="QZA79041.1"/>
    <property type="molecule type" value="Genomic_DNA"/>
</dbReference>
<sequence length="148" mass="17109">MHIRTLEKSDLPALLKLYEHLHFEINPLPPQQLIEDIWTEILGNHRIKYFGYFERNQLISSCTISITPNLTRGFRPYGLIENVVTHQDHRKRGYGKQILNAALNYAWSVNCYKVMLLTGRKDEATLNFYESAGFDPNGKQAFIAKPAT</sequence>
<keyword evidence="3" id="KW-1185">Reference proteome</keyword>
<dbReference type="GO" id="GO:0016746">
    <property type="term" value="F:acyltransferase activity"/>
    <property type="evidence" value="ECO:0007669"/>
    <property type="project" value="UniProtKB-KW"/>
</dbReference>
<protein>
    <submittedName>
        <fullName evidence="2">GNAT family N-acetyltransferase</fullName>
        <ecNumber evidence="2">2.3.1.-</ecNumber>
    </submittedName>
</protein>
<dbReference type="InterPro" id="IPR016181">
    <property type="entry name" value="Acyl_CoA_acyltransferase"/>
</dbReference>
<dbReference type="InterPro" id="IPR039143">
    <property type="entry name" value="GNPNAT1-like"/>
</dbReference>
<name>A0ABX8Z8Y5_9NEIS</name>
<dbReference type="Pfam" id="PF00583">
    <property type="entry name" value="Acetyltransf_1"/>
    <property type="match status" value="1"/>
</dbReference>
<proteinExistence type="predicted"/>
<organism evidence="2 3">
    <name type="scientific">Deefgea tanakiae</name>
    <dbReference type="NCBI Taxonomy" id="2865840"/>
    <lineage>
        <taxon>Bacteria</taxon>
        <taxon>Pseudomonadati</taxon>
        <taxon>Pseudomonadota</taxon>
        <taxon>Betaproteobacteria</taxon>
        <taxon>Neisseriales</taxon>
        <taxon>Chitinibacteraceae</taxon>
        <taxon>Deefgea</taxon>
    </lineage>
</organism>
<dbReference type="PANTHER" id="PTHR13355:SF11">
    <property type="entry name" value="GLUCOSAMINE 6-PHOSPHATE N-ACETYLTRANSFERASE"/>
    <property type="match status" value="1"/>
</dbReference>
<dbReference type="PROSITE" id="PS51186">
    <property type="entry name" value="GNAT"/>
    <property type="match status" value="1"/>
</dbReference>
<evidence type="ECO:0000259" key="1">
    <source>
        <dbReference type="PROSITE" id="PS51186"/>
    </source>
</evidence>
<accession>A0ABX8Z8Y5</accession>
<evidence type="ECO:0000313" key="3">
    <source>
        <dbReference type="Proteomes" id="UP000825679"/>
    </source>
</evidence>
<keyword evidence="2" id="KW-0808">Transferase</keyword>
<dbReference type="Gene3D" id="3.40.630.30">
    <property type="match status" value="1"/>
</dbReference>
<reference evidence="2 3" key="1">
    <citation type="submission" date="2021-08" db="EMBL/GenBank/DDBJ databases">
        <title>complete genome sequencing of Deefgea sp. D25.</title>
        <authorList>
            <person name="Bae J.-W."/>
            <person name="Gim D.-H."/>
        </authorList>
    </citation>
    <scope>NUCLEOTIDE SEQUENCE [LARGE SCALE GENOMIC DNA]</scope>
    <source>
        <strain evidence="2 3">D25</strain>
    </source>
</reference>
<dbReference type="Proteomes" id="UP000825679">
    <property type="component" value="Chromosome"/>
</dbReference>
<keyword evidence="2" id="KW-0012">Acyltransferase</keyword>
<dbReference type="CDD" id="cd04301">
    <property type="entry name" value="NAT_SF"/>
    <property type="match status" value="1"/>
</dbReference>
<dbReference type="PANTHER" id="PTHR13355">
    <property type="entry name" value="GLUCOSAMINE 6-PHOSPHATE N-ACETYLTRANSFERASE"/>
    <property type="match status" value="1"/>
</dbReference>
<feature type="domain" description="N-acetyltransferase" evidence="1">
    <location>
        <begin position="1"/>
        <end position="148"/>
    </location>
</feature>
<dbReference type="RefSeq" id="WP_221007560.1">
    <property type="nucleotide sequence ID" value="NZ_CP081150.1"/>
</dbReference>
<gene>
    <name evidence="2" type="ORF">K4H28_06490</name>
</gene>